<feature type="region of interest" description="Disordered" evidence="1">
    <location>
        <begin position="1"/>
        <end position="71"/>
    </location>
</feature>
<dbReference type="AlphaFoldDB" id="A0AA37LLV4"/>
<accession>A0AA37LLV4</accession>
<dbReference type="Proteomes" id="UP001055172">
    <property type="component" value="Unassembled WGS sequence"/>
</dbReference>
<evidence type="ECO:0000256" key="1">
    <source>
        <dbReference type="SAM" id="MobiDB-lite"/>
    </source>
</evidence>
<gene>
    <name evidence="2" type="ORF">ColLi_00337</name>
</gene>
<sequence length="71" mass="7139">MSGNTLRGTPNRGQARGGIPFTQSPSVTGSAVPGASSGIPRPVLETQASQSEAGGSGVSASRQKQTKRDEV</sequence>
<protein>
    <submittedName>
        <fullName evidence="2">Uncharacterized protein</fullName>
    </submittedName>
</protein>
<evidence type="ECO:0000313" key="3">
    <source>
        <dbReference type="Proteomes" id="UP001055172"/>
    </source>
</evidence>
<comment type="caution">
    <text evidence="2">The sequence shown here is derived from an EMBL/GenBank/DDBJ whole genome shotgun (WGS) entry which is preliminary data.</text>
</comment>
<keyword evidence="3" id="KW-1185">Reference proteome</keyword>
<organism evidence="2 3">
    <name type="scientific">Colletotrichum liriopes</name>
    <dbReference type="NCBI Taxonomy" id="708192"/>
    <lineage>
        <taxon>Eukaryota</taxon>
        <taxon>Fungi</taxon>
        <taxon>Dikarya</taxon>
        <taxon>Ascomycota</taxon>
        <taxon>Pezizomycotina</taxon>
        <taxon>Sordariomycetes</taxon>
        <taxon>Hypocreomycetidae</taxon>
        <taxon>Glomerellales</taxon>
        <taxon>Glomerellaceae</taxon>
        <taxon>Colletotrichum</taxon>
        <taxon>Colletotrichum spaethianum species complex</taxon>
    </lineage>
</organism>
<proteinExistence type="predicted"/>
<reference evidence="2 3" key="1">
    <citation type="submission" date="2021-07" db="EMBL/GenBank/DDBJ databases">
        <title>Genome data of Colletotrichum spaethianum.</title>
        <authorList>
            <person name="Utami Y.D."/>
            <person name="Hiruma K."/>
        </authorList>
    </citation>
    <scope>NUCLEOTIDE SEQUENCE [LARGE SCALE GENOMIC DNA]</scope>
    <source>
        <strain evidence="2 3">MAFF 242679</strain>
    </source>
</reference>
<feature type="compositionally biased region" description="Polar residues" evidence="1">
    <location>
        <begin position="46"/>
        <end position="63"/>
    </location>
</feature>
<dbReference type="EMBL" id="BPPX01000001">
    <property type="protein sequence ID" value="GJC77499.1"/>
    <property type="molecule type" value="Genomic_DNA"/>
</dbReference>
<evidence type="ECO:0000313" key="2">
    <source>
        <dbReference type="EMBL" id="GJC77499.1"/>
    </source>
</evidence>
<name>A0AA37LLV4_9PEZI</name>
<feature type="compositionally biased region" description="Polar residues" evidence="1">
    <location>
        <begin position="1"/>
        <end position="12"/>
    </location>
</feature>